<sequence length="120" mass="12128">MTRPPRLIAAVALAYALILQAVFAADMRVSAPDAGGHVLCSGASVDGGLADRGDAPGKPAGCCAVGCWTGVAFGPPDATVLTLALDVERFAGAGARAAAPPPRPARDRRLRTPRAPPRFG</sequence>
<gene>
    <name evidence="3" type="ORF">ACFSCV_15130</name>
</gene>
<dbReference type="RefSeq" id="WP_378800400.1">
    <property type="nucleotide sequence ID" value="NZ_JBHUER010000010.1"/>
</dbReference>
<keyword evidence="2" id="KW-0732">Signal</keyword>
<evidence type="ECO:0000256" key="1">
    <source>
        <dbReference type="SAM" id="MobiDB-lite"/>
    </source>
</evidence>
<comment type="caution">
    <text evidence="3">The sequence shown here is derived from an EMBL/GenBank/DDBJ whole genome shotgun (WGS) entry which is preliminary data.</text>
</comment>
<reference evidence="4" key="1">
    <citation type="journal article" date="2019" name="Int. J. Syst. Evol. Microbiol.">
        <title>The Global Catalogue of Microorganisms (GCM) 10K type strain sequencing project: providing services to taxonomists for standard genome sequencing and annotation.</title>
        <authorList>
            <consortium name="The Broad Institute Genomics Platform"/>
            <consortium name="The Broad Institute Genome Sequencing Center for Infectious Disease"/>
            <person name="Wu L."/>
            <person name="Ma J."/>
        </authorList>
    </citation>
    <scope>NUCLEOTIDE SEQUENCE [LARGE SCALE GENOMIC DNA]</scope>
    <source>
        <strain evidence="4">KCTC 23707</strain>
    </source>
</reference>
<evidence type="ECO:0008006" key="5">
    <source>
        <dbReference type="Google" id="ProtNLM"/>
    </source>
</evidence>
<dbReference type="EMBL" id="JBHUER010000010">
    <property type="protein sequence ID" value="MFD1704339.1"/>
    <property type="molecule type" value="Genomic_DNA"/>
</dbReference>
<dbReference type="Proteomes" id="UP001597308">
    <property type="component" value="Unassembled WGS sequence"/>
</dbReference>
<name>A0ABW4K851_9HYPH</name>
<evidence type="ECO:0000256" key="2">
    <source>
        <dbReference type="SAM" id="SignalP"/>
    </source>
</evidence>
<protein>
    <recommendedName>
        <fullName evidence="5">DUF2946 domain-containing protein</fullName>
    </recommendedName>
</protein>
<keyword evidence="4" id="KW-1185">Reference proteome</keyword>
<feature type="region of interest" description="Disordered" evidence="1">
    <location>
        <begin position="95"/>
        <end position="120"/>
    </location>
</feature>
<evidence type="ECO:0000313" key="3">
    <source>
        <dbReference type="EMBL" id="MFD1704339.1"/>
    </source>
</evidence>
<organism evidence="3 4">
    <name type="scientific">Methylopila henanensis</name>
    <dbReference type="NCBI Taxonomy" id="873516"/>
    <lineage>
        <taxon>Bacteria</taxon>
        <taxon>Pseudomonadati</taxon>
        <taxon>Pseudomonadota</taxon>
        <taxon>Alphaproteobacteria</taxon>
        <taxon>Hyphomicrobiales</taxon>
        <taxon>Methylopilaceae</taxon>
        <taxon>Methylopila</taxon>
    </lineage>
</organism>
<evidence type="ECO:0000313" key="4">
    <source>
        <dbReference type="Proteomes" id="UP001597308"/>
    </source>
</evidence>
<accession>A0ABW4K851</accession>
<feature type="signal peptide" evidence="2">
    <location>
        <begin position="1"/>
        <end position="24"/>
    </location>
</feature>
<feature type="chain" id="PRO_5045339884" description="DUF2946 domain-containing protein" evidence="2">
    <location>
        <begin position="25"/>
        <end position="120"/>
    </location>
</feature>
<proteinExistence type="predicted"/>